<accession>A0A218MLP8</accession>
<organism evidence="1">
    <name type="scientific">uncultured virus</name>
    <dbReference type="NCBI Taxonomy" id="340016"/>
    <lineage>
        <taxon>Viruses</taxon>
        <taxon>environmental samples</taxon>
    </lineage>
</organism>
<reference evidence="1" key="2">
    <citation type="journal article" date="2017" name="Nat. Commun.">
        <title>Single-virus genomics reveals hidden cosmopolitan and abundant viruses.</title>
        <authorList>
            <person name="Martinez-Hernandez F."/>
            <person name="Fornas O."/>
            <person name="Lluesma Gomez M."/>
            <person name="Bolduc B."/>
            <person name="de la Cruz Pena M.J."/>
            <person name="Martinez J.M."/>
            <person name="Anton J."/>
            <person name="Gasol J.M."/>
            <person name="Rosselli R."/>
            <person name="Rodriguez-Valera F."/>
            <person name="Sullivan M.B."/>
            <person name="Acinas S.G."/>
            <person name="Martinez-Garcia M."/>
        </authorList>
    </citation>
    <scope>NUCLEOTIDE SEQUENCE</scope>
</reference>
<evidence type="ECO:0000313" key="1">
    <source>
        <dbReference type="EMBL" id="ASF00210.1"/>
    </source>
</evidence>
<name>A0A218MLP8_9VIRU</name>
<dbReference type="EMBL" id="KY052821">
    <property type="protein sequence ID" value="ASF00210.1"/>
    <property type="molecule type" value="Genomic_DNA"/>
</dbReference>
<reference evidence="1" key="1">
    <citation type="submission" date="2016-10" db="EMBL/GenBank/DDBJ databases">
        <authorList>
            <person name="Varghese N."/>
        </authorList>
    </citation>
    <scope>NUCLEOTIDE SEQUENCE</scope>
</reference>
<protein>
    <submittedName>
        <fullName evidence="1">Uncharacterized protein</fullName>
    </submittedName>
</protein>
<proteinExistence type="predicted"/>
<sequence>MEATLLTFKIVLDVKGNLVSDLGGLPIKDVDQVFRNKNDAYIIKKLIREGTIKLEGIHKYLEDEINAIQYVE</sequence>